<keyword evidence="3" id="KW-1185">Reference proteome</keyword>
<sequence>MKKTREQAVSDNLWGSPALFITAAFICFNVARGDEAELAGWALYACGWLPALGMLTWCAVKRRKPGVGGAVSFLMLLLFGSIFWLTHG</sequence>
<feature type="transmembrane region" description="Helical" evidence="1">
    <location>
        <begin position="67"/>
        <end position="86"/>
    </location>
</feature>
<comment type="caution">
    <text evidence="2">The sequence shown here is derived from an EMBL/GenBank/DDBJ whole genome shotgun (WGS) entry which is preliminary data.</text>
</comment>
<gene>
    <name evidence="2" type="ORF">RM609_20775</name>
</gene>
<protein>
    <submittedName>
        <fullName evidence="2">Uncharacterized protein</fullName>
    </submittedName>
</protein>
<dbReference type="RefSeq" id="WP_311612933.1">
    <property type="nucleotide sequence ID" value="NZ_JAVRFI010000013.1"/>
</dbReference>
<keyword evidence="1" id="KW-0812">Transmembrane</keyword>
<dbReference type="EMBL" id="JAVRFI010000013">
    <property type="protein sequence ID" value="MDT0451497.1"/>
    <property type="molecule type" value="Genomic_DNA"/>
</dbReference>
<evidence type="ECO:0000256" key="1">
    <source>
        <dbReference type="SAM" id="Phobius"/>
    </source>
</evidence>
<evidence type="ECO:0000313" key="3">
    <source>
        <dbReference type="Proteomes" id="UP001180531"/>
    </source>
</evidence>
<dbReference type="Proteomes" id="UP001180531">
    <property type="component" value="Unassembled WGS sequence"/>
</dbReference>
<reference evidence="2" key="1">
    <citation type="submission" date="2024-05" db="EMBL/GenBank/DDBJ databases">
        <title>30 novel species of actinomycetes from the DSMZ collection.</title>
        <authorList>
            <person name="Nouioui I."/>
        </authorList>
    </citation>
    <scope>NUCLEOTIDE SEQUENCE</scope>
    <source>
        <strain evidence="2">DSM 40473</strain>
    </source>
</reference>
<accession>A0ABU2SR70</accession>
<organism evidence="2 3">
    <name type="scientific">Streptomyces hesseae</name>
    <dbReference type="NCBI Taxonomy" id="3075519"/>
    <lineage>
        <taxon>Bacteria</taxon>
        <taxon>Bacillati</taxon>
        <taxon>Actinomycetota</taxon>
        <taxon>Actinomycetes</taxon>
        <taxon>Kitasatosporales</taxon>
        <taxon>Streptomycetaceae</taxon>
        <taxon>Streptomyces</taxon>
    </lineage>
</organism>
<feature type="transmembrane region" description="Helical" evidence="1">
    <location>
        <begin position="12"/>
        <end position="32"/>
    </location>
</feature>
<keyword evidence="1" id="KW-0472">Membrane</keyword>
<proteinExistence type="predicted"/>
<feature type="transmembrane region" description="Helical" evidence="1">
    <location>
        <begin position="38"/>
        <end position="60"/>
    </location>
</feature>
<keyword evidence="1" id="KW-1133">Transmembrane helix</keyword>
<name>A0ABU2SR70_9ACTN</name>
<evidence type="ECO:0000313" key="2">
    <source>
        <dbReference type="EMBL" id="MDT0451497.1"/>
    </source>
</evidence>